<keyword evidence="4 8" id="KW-0812">Transmembrane</keyword>
<dbReference type="EMBL" id="BMIH01000002">
    <property type="protein sequence ID" value="GGB25040.1"/>
    <property type="molecule type" value="Genomic_DNA"/>
</dbReference>
<comment type="subcellular location">
    <subcellularLocation>
        <location evidence="1">Cell membrane</location>
        <topology evidence="1">Multi-pass membrane protein</topology>
    </subcellularLocation>
</comment>
<name>A0A916SZN6_9SPHN</name>
<gene>
    <name evidence="9" type="ORF">GCM10011380_13280</name>
</gene>
<dbReference type="GO" id="GO:0005886">
    <property type="term" value="C:plasma membrane"/>
    <property type="evidence" value="ECO:0007669"/>
    <property type="project" value="UniProtKB-SubCell"/>
</dbReference>
<evidence type="ECO:0000256" key="7">
    <source>
        <dbReference type="ARBA" id="ARBA00023136"/>
    </source>
</evidence>
<reference evidence="9" key="1">
    <citation type="journal article" date="2014" name="Int. J. Syst. Evol. Microbiol.">
        <title>Complete genome sequence of Corynebacterium casei LMG S-19264T (=DSM 44701T), isolated from a smear-ripened cheese.</title>
        <authorList>
            <consortium name="US DOE Joint Genome Institute (JGI-PGF)"/>
            <person name="Walter F."/>
            <person name="Albersmeier A."/>
            <person name="Kalinowski J."/>
            <person name="Ruckert C."/>
        </authorList>
    </citation>
    <scope>NUCLEOTIDE SEQUENCE</scope>
    <source>
        <strain evidence="9">CGMCC 1.15330</strain>
    </source>
</reference>
<organism evidence="9 10">
    <name type="scientific">Sphingomonas metalli</name>
    <dbReference type="NCBI Taxonomy" id="1779358"/>
    <lineage>
        <taxon>Bacteria</taxon>
        <taxon>Pseudomonadati</taxon>
        <taxon>Pseudomonadota</taxon>
        <taxon>Alphaproteobacteria</taxon>
        <taxon>Sphingomonadales</taxon>
        <taxon>Sphingomonadaceae</taxon>
        <taxon>Sphingomonas</taxon>
    </lineage>
</organism>
<keyword evidence="10" id="KW-1185">Reference proteome</keyword>
<keyword evidence="5" id="KW-0862">Zinc</keyword>
<accession>A0A916SZN6</accession>
<evidence type="ECO:0000256" key="1">
    <source>
        <dbReference type="ARBA" id="ARBA00004651"/>
    </source>
</evidence>
<dbReference type="Proteomes" id="UP000623067">
    <property type="component" value="Unassembled WGS sequence"/>
</dbReference>
<dbReference type="Pfam" id="PF02535">
    <property type="entry name" value="Zip"/>
    <property type="match status" value="1"/>
</dbReference>
<feature type="transmembrane region" description="Helical" evidence="8">
    <location>
        <begin position="33"/>
        <end position="53"/>
    </location>
</feature>
<evidence type="ECO:0000256" key="6">
    <source>
        <dbReference type="ARBA" id="ARBA00022989"/>
    </source>
</evidence>
<evidence type="ECO:0000256" key="3">
    <source>
        <dbReference type="ARBA" id="ARBA00022475"/>
    </source>
</evidence>
<feature type="transmembrane region" description="Helical" evidence="8">
    <location>
        <begin position="65"/>
        <end position="82"/>
    </location>
</feature>
<sequence length="237" mass="24498">MDHLLLPLGIGIAASAATLLGGLIALRFHDRISLVLGLAAGIVLGVALIDLVPEALELGRGLYDPRAILAWVAAGFAGYMLLDRGLGALGQGASPWRDHLGPASLTLHSFLDGMGIGLAFQMSPEIGWVLALAVLTHDVADGVNTVSLSLTGSRPALARRWLLANGLAPLTGVIVGLAIRLPGSLLAPILGAFGGVFLFIGSCELVPRARLRDPRLRATLATVAGLALMLVVTRLAH</sequence>
<dbReference type="RefSeq" id="WP_188657976.1">
    <property type="nucleotide sequence ID" value="NZ_BMIH01000002.1"/>
</dbReference>
<evidence type="ECO:0000313" key="9">
    <source>
        <dbReference type="EMBL" id="GGB25040.1"/>
    </source>
</evidence>
<evidence type="ECO:0000256" key="5">
    <source>
        <dbReference type="ARBA" id="ARBA00022833"/>
    </source>
</evidence>
<evidence type="ECO:0000256" key="8">
    <source>
        <dbReference type="SAM" id="Phobius"/>
    </source>
</evidence>
<keyword evidence="3" id="KW-1003">Cell membrane</keyword>
<dbReference type="PANTHER" id="PTHR11040:SF211">
    <property type="entry name" value="ZINC TRANSPORTER ZIP11"/>
    <property type="match status" value="1"/>
</dbReference>
<dbReference type="GO" id="GO:0005385">
    <property type="term" value="F:zinc ion transmembrane transporter activity"/>
    <property type="evidence" value="ECO:0007669"/>
    <property type="project" value="TreeGrafter"/>
</dbReference>
<feature type="transmembrane region" description="Helical" evidence="8">
    <location>
        <begin position="185"/>
        <end position="206"/>
    </location>
</feature>
<protein>
    <submittedName>
        <fullName evidence="9">ZIP family metal transporter</fullName>
    </submittedName>
</protein>
<proteinExistence type="inferred from homology"/>
<comment type="caution">
    <text evidence="9">The sequence shown here is derived from an EMBL/GenBank/DDBJ whole genome shotgun (WGS) entry which is preliminary data.</text>
</comment>
<comment type="similarity">
    <text evidence="2">Belongs to the ZIP transporter (TC 2.A.5) family.</text>
</comment>
<reference evidence="9" key="2">
    <citation type="submission" date="2020-09" db="EMBL/GenBank/DDBJ databases">
        <authorList>
            <person name="Sun Q."/>
            <person name="Zhou Y."/>
        </authorList>
    </citation>
    <scope>NUCLEOTIDE SEQUENCE</scope>
    <source>
        <strain evidence="9">CGMCC 1.15330</strain>
    </source>
</reference>
<evidence type="ECO:0000256" key="2">
    <source>
        <dbReference type="ARBA" id="ARBA00006939"/>
    </source>
</evidence>
<feature type="transmembrane region" description="Helical" evidence="8">
    <location>
        <begin position="6"/>
        <end position="26"/>
    </location>
</feature>
<dbReference type="AlphaFoldDB" id="A0A916SZN6"/>
<keyword evidence="6 8" id="KW-1133">Transmembrane helix</keyword>
<evidence type="ECO:0000313" key="10">
    <source>
        <dbReference type="Proteomes" id="UP000623067"/>
    </source>
</evidence>
<feature type="transmembrane region" description="Helical" evidence="8">
    <location>
        <begin position="218"/>
        <end position="236"/>
    </location>
</feature>
<keyword evidence="7 8" id="KW-0472">Membrane</keyword>
<evidence type="ECO:0000256" key="4">
    <source>
        <dbReference type="ARBA" id="ARBA00022692"/>
    </source>
</evidence>
<feature type="transmembrane region" description="Helical" evidence="8">
    <location>
        <begin position="161"/>
        <end position="179"/>
    </location>
</feature>
<dbReference type="InterPro" id="IPR003689">
    <property type="entry name" value="ZIP"/>
</dbReference>
<dbReference type="PANTHER" id="PTHR11040">
    <property type="entry name" value="ZINC/IRON TRANSPORTER"/>
    <property type="match status" value="1"/>
</dbReference>